<dbReference type="PANTHER" id="PTHR43441">
    <property type="entry name" value="RIBOSOMAL-PROTEIN-SERINE ACETYLTRANSFERASE"/>
    <property type="match status" value="1"/>
</dbReference>
<keyword evidence="3" id="KW-1185">Reference proteome</keyword>
<protein>
    <submittedName>
        <fullName evidence="2">Acetyltransferase</fullName>
    </submittedName>
</protein>
<dbReference type="AlphaFoldDB" id="A0A085W988"/>
<dbReference type="GO" id="GO:0008999">
    <property type="term" value="F:protein-N-terminal-alanine acetyltransferase activity"/>
    <property type="evidence" value="ECO:0007669"/>
    <property type="project" value="TreeGrafter"/>
</dbReference>
<dbReference type="EMBL" id="JMCB01000014">
    <property type="protein sequence ID" value="KFE64251.1"/>
    <property type="molecule type" value="Genomic_DNA"/>
</dbReference>
<dbReference type="SUPFAM" id="SSF55729">
    <property type="entry name" value="Acyl-CoA N-acyltransferases (Nat)"/>
    <property type="match status" value="1"/>
</dbReference>
<dbReference type="GO" id="GO:1990189">
    <property type="term" value="F:protein N-terminal-serine acetyltransferase activity"/>
    <property type="evidence" value="ECO:0007669"/>
    <property type="project" value="TreeGrafter"/>
</dbReference>
<evidence type="ECO:0000259" key="1">
    <source>
        <dbReference type="PROSITE" id="PS51186"/>
    </source>
</evidence>
<evidence type="ECO:0000313" key="2">
    <source>
        <dbReference type="EMBL" id="KFE64251.1"/>
    </source>
</evidence>
<dbReference type="Pfam" id="PF13302">
    <property type="entry name" value="Acetyltransf_3"/>
    <property type="match status" value="1"/>
</dbReference>
<dbReference type="InterPro" id="IPR016181">
    <property type="entry name" value="Acyl_CoA_acyltransferase"/>
</dbReference>
<sequence>MIPFYGVRYDSLEATQAQMKFYETLEREGTGQWWKIVSRQSQEALGAIGYNHYQAQHRKAEVGYWLLPRFWKQGIITEAMPALLRYMLREKGIHRIEALVEEGNTASNRLLERVGFRYEGTLRDCELKDGHYISLRSYSLLSTDPAGSEF</sequence>
<proteinExistence type="predicted"/>
<comment type="caution">
    <text evidence="2">The sequence shown here is derived from an EMBL/GenBank/DDBJ whole genome shotgun (WGS) entry which is preliminary data.</text>
</comment>
<dbReference type="GO" id="GO:0005737">
    <property type="term" value="C:cytoplasm"/>
    <property type="evidence" value="ECO:0007669"/>
    <property type="project" value="TreeGrafter"/>
</dbReference>
<name>A0A085W988_9BACT</name>
<dbReference type="InterPro" id="IPR000182">
    <property type="entry name" value="GNAT_dom"/>
</dbReference>
<reference evidence="2 3" key="1">
    <citation type="submission" date="2014-04" db="EMBL/GenBank/DDBJ databases">
        <title>Genome assembly of Hyalangium minutum DSM 14724.</title>
        <authorList>
            <person name="Sharma G."/>
            <person name="Subramanian S."/>
        </authorList>
    </citation>
    <scope>NUCLEOTIDE SEQUENCE [LARGE SCALE GENOMIC DNA]</scope>
    <source>
        <strain evidence="2 3">DSM 14724</strain>
    </source>
</reference>
<dbReference type="InterPro" id="IPR051908">
    <property type="entry name" value="Ribosomal_N-acetyltransferase"/>
</dbReference>
<accession>A0A085W988</accession>
<organism evidence="2 3">
    <name type="scientific">Hyalangium minutum</name>
    <dbReference type="NCBI Taxonomy" id="394096"/>
    <lineage>
        <taxon>Bacteria</taxon>
        <taxon>Pseudomonadati</taxon>
        <taxon>Myxococcota</taxon>
        <taxon>Myxococcia</taxon>
        <taxon>Myxococcales</taxon>
        <taxon>Cystobacterineae</taxon>
        <taxon>Archangiaceae</taxon>
        <taxon>Hyalangium</taxon>
    </lineage>
</organism>
<dbReference type="PANTHER" id="PTHR43441:SF11">
    <property type="entry name" value="RIBOSOMAL-PROTEIN-SERINE ACETYLTRANSFERASE"/>
    <property type="match status" value="1"/>
</dbReference>
<gene>
    <name evidence="2" type="ORF">DB31_2045</name>
</gene>
<dbReference type="Proteomes" id="UP000028725">
    <property type="component" value="Unassembled WGS sequence"/>
</dbReference>
<dbReference type="PROSITE" id="PS51186">
    <property type="entry name" value="GNAT"/>
    <property type="match status" value="1"/>
</dbReference>
<dbReference type="STRING" id="394096.DB31_2045"/>
<evidence type="ECO:0000313" key="3">
    <source>
        <dbReference type="Proteomes" id="UP000028725"/>
    </source>
</evidence>
<keyword evidence="2" id="KW-0808">Transferase</keyword>
<feature type="domain" description="N-acetyltransferase" evidence="1">
    <location>
        <begin position="1"/>
        <end position="139"/>
    </location>
</feature>
<dbReference type="Gene3D" id="3.40.630.30">
    <property type="match status" value="1"/>
</dbReference>